<name>A0A8I1GB36_9HYPH</name>
<dbReference type="Proteomes" id="UP000623250">
    <property type="component" value="Unassembled WGS sequence"/>
</dbReference>
<proteinExistence type="predicted"/>
<reference evidence="1 2" key="1">
    <citation type="submission" date="2020-12" db="EMBL/GenBank/DDBJ databases">
        <title>Revised draft genomes of Rhodomicrobium vannielii ATCC 17100 and Rhodomicrobium udaipurense JA643.</title>
        <authorList>
            <person name="Conners E.M."/>
            <person name="Davenport E.J."/>
            <person name="Bose A."/>
        </authorList>
    </citation>
    <scope>NUCLEOTIDE SEQUENCE [LARGE SCALE GENOMIC DNA]</scope>
    <source>
        <strain evidence="1 2">JA643</strain>
    </source>
</reference>
<keyword evidence="2" id="KW-1185">Reference proteome</keyword>
<sequence>MADEIQWRQLGSIVNTVLLDARAKAVRNGAMPKPVRRSVPMVAPQSVANLAREESGNGFLRKPAESMPVEQLELPFDLGDIRPATPRIARSRARLM</sequence>
<gene>
    <name evidence="1" type="ORF">JDN41_09585</name>
</gene>
<organism evidence="1 2">
    <name type="scientific">Rhodomicrobium udaipurense</name>
    <dbReference type="NCBI Taxonomy" id="1202716"/>
    <lineage>
        <taxon>Bacteria</taxon>
        <taxon>Pseudomonadati</taxon>
        <taxon>Pseudomonadota</taxon>
        <taxon>Alphaproteobacteria</taxon>
        <taxon>Hyphomicrobiales</taxon>
        <taxon>Hyphomicrobiaceae</taxon>
        <taxon>Rhodomicrobium</taxon>
    </lineage>
</organism>
<evidence type="ECO:0000313" key="1">
    <source>
        <dbReference type="EMBL" id="MBJ7543812.1"/>
    </source>
</evidence>
<accession>A0A8I1GB36</accession>
<dbReference type="RefSeq" id="WP_037239992.1">
    <property type="nucleotide sequence ID" value="NZ_JAEMUK010000017.1"/>
</dbReference>
<evidence type="ECO:0000313" key="2">
    <source>
        <dbReference type="Proteomes" id="UP000623250"/>
    </source>
</evidence>
<comment type="caution">
    <text evidence="1">The sequence shown here is derived from an EMBL/GenBank/DDBJ whole genome shotgun (WGS) entry which is preliminary data.</text>
</comment>
<protein>
    <submittedName>
        <fullName evidence="1">Uncharacterized protein</fullName>
    </submittedName>
</protein>
<dbReference type="AlphaFoldDB" id="A0A8I1GB36"/>
<dbReference type="EMBL" id="JAEMUK010000017">
    <property type="protein sequence ID" value="MBJ7543812.1"/>
    <property type="molecule type" value="Genomic_DNA"/>
</dbReference>